<keyword evidence="1" id="KW-1133">Transmembrane helix</keyword>
<feature type="transmembrane region" description="Helical" evidence="1">
    <location>
        <begin position="99"/>
        <end position="118"/>
    </location>
</feature>
<evidence type="ECO:0000256" key="1">
    <source>
        <dbReference type="SAM" id="Phobius"/>
    </source>
</evidence>
<comment type="caution">
    <text evidence="2">The sequence shown here is derived from an EMBL/GenBank/DDBJ whole genome shotgun (WGS) entry which is preliminary data.</text>
</comment>
<reference evidence="2 3" key="1">
    <citation type="submission" date="2021-04" db="EMBL/GenBank/DDBJ databases">
        <title>Chitinophaga sp. nov., isolated from the rhizosphere soil.</title>
        <authorList>
            <person name="He S."/>
        </authorList>
    </citation>
    <scope>NUCLEOTIDE SEQUENCE [LARGE SCALE GENOMIC DNA]</scope>
    <source>
        <strain evidence="2 3">2R12</strain>
    </source>
</reference>
<keyword evidence="1" id="KW-0812">Transmembrane</keyword>
<gene>
    <name evidence="2" type="ORF">KE626_26385</name>
</gene>
<protein>
    <submittedName>
        <fullName evidence="2">Uncharacterized protein</fullName>
    </submittedName>
</protein>
<proteinExistence type="predicted"/>
<keyword evidence="3" id="KW-1185">Reference proteome</keyword>
<dbReference type="RefSeq" id="WP_211976021.1">
    <property type="nucleotide sequence ID" value="NZ_CBFHAM010000051.1"/>
</dbReference>
<name>A0ABS5J8Y4_9BACT</name>
<evidence type="ECO:0000313" key="3">
    <source>
        <dbReference type="Proteomes" id="UP000676386"/>
    </source>
</evidence>
<evidence type="ECO:0000313" key="2">
    <source>
        <dbReference type="EMBL" id="MBS0030882.1"/>
    </source>
</evidence>
<keyword evidence="1" id="KW-0472">Membrane</keyword>
<feature type="transmembrane region" description="Helical" evidence="1">
    <location>
        <begin position="59"/>
        <end position="78"/>
    </location>
</feature>
<feature type="transmembrane region" description="Helical" evidence="1">
    <location>
        <begin position="6"/>
        <end position="24"/>
    </location>
</feature>
<sequence>MKKIVPYIPFIIITGLMMYSLYTVGTSNIIFSYEHYIALVLMLVGVISLWYNLSVNMLATFFALLLGTFSQAAFTPIITRYRFGFSVENKGLDIAIQPYCLFLMMLFFSQVSTIPVSMRKPFICAFTVSPPMSETVTSLISVGVR</sequence>
<dbReference type="EMBL" id="JAGTXB010000018">
    <property type="protein sequence ID" value="MBS0030882.1"/>
    <property type="molecule type" value="Genomic_DNA"/>
</dbReference>
<organism evidence="2 3">
    <name type="scientific">Chitinophaga hostae</name>
    <dbReference type="NCBI Taxonomy" id="2831022"/>
    <lineage>
        <taxon>Bacteria</taxon>
        <taxon>Pseudomonadati</taxon>
        <taxon>Bacteroidota</taxon>
        <taxon>Chitinophagia</taxon>
        <taxon>Chitinophagales</taxon>
        <taxon>Chitinophagaceae</taxon>
        <taxon>Chitinophaga</taxon>
    </lineage>
</organism>
<feature type="transmembrane region" description="Helical" evidence="1">
    <location>
        <begin position="36"/>
        <end position="53"/>
    </location>
</feature>
<accession>A0ABS5J8Y4</accession>
<dbReference type="Proteomes" id="UP000676386">
    <property type="component" value="Unassembled WGS sequence"/>
</dbReference>